<dbReference type="InterPro" id="IPR024623">
    <property type="entry name" value="YtxH"/>
</dbReference>
<organism evidence="2 3">
    <name type="scientific">Dactylococcopsis salina (strain PCC 8305)</name>
    <name type="common">Myxobactron salinum</name>
    <dbReference type="NCBI Taxonomy" id="13035"/>
    <lineage>
        <taxon>Bacteria</taxon>
        <taxon>Bacillati</taxon>
        <taxon>Cyanobacteriota</taxon>
        <taxon>Cyanophyceae</taxon>
        <taxon>Nodosilineales</taxon>
        <taxon>Cymatolegaceae</taxon>
        <taxon>Dactylococcopsis</taxon>
    </lineage>
</organism>
<dbReference type="STRING" id="13035.Dacsa_0346"/>
<dbReference type="EMBL" id="CP003944">
    <property type="protein sequence ID" value="AFZ49142.1"/>
    <property type="molecule type" value="Genomic_DNA"/>
</dbReference>
<sequence length="111" mass="11746">MSKGKVSAFLGGVAIGSAVGTVVGLLAAPRSGRETRKVIKKSAQALPEIAEDVSSSVQLQADRFSETTLSNWDETLNRLKSAIAAGIEASRIETANLEEKPESSSNHDYRS</sequence>
<dbReference type="eggNOG" id="COG4980">
    <property type="taxonomic scope" value="Bacteria"/>
</dbReference>
<reference evidence="2" key="1">
    <citation type="submission" date="2012-04" db="EMBL/GenBank/DDBJ databases">
        <title>Finished genome of Dactylococcopsis salina PCC 8305.</title>
        <authorList>
            <consortium name="US DOE Joint Genome Institute"/>
            <person name="Gugger M."/>
            <person name="Coursin T."/>
            <person name="Rippka R."/>
            <person name="Tandeau De Marsac N."/>
            <person name="Huntemann M."/>
            <person name="Wei C.-L."/>
            <person name="Han J."/>
            <person name="Detter J.C."/>
            <person name="Han C."/>
            <person name="Tapia R."/>
            <person name="Daligault H."/>
            <person name="Chen A."/>
            <person name="Krypides N."/>
            <person name="Mavromatis K."/>
            <person name="Markowitz V."/>
            <person name="Szeto E."/>
            <person name="Ivanova N."/>
            <person name="Ovchinnikova G."/>
            <person name="Pagani I."/>
            <person name="Pati A."/>
            <person name="Goodwin L."/>
            <person name="Peters L."/>
            <person name="Pitluck S."/>
            <person name="Woyke T."/>
            <person name="Kerfeld C."/>
        </authorList>
    </citation>
    <scope>NUCLEOTIDE SEQUENCE [LARGE SCALE GENOMIC DNA]</scope>
    <source>
        <strain evidence="2">PCC 8305</strain>
    </source>
</reference>
<accession>K9YRM8</accession>
<dbReference type="HOGENOM" id="CLU_105320_3_0_3"/>
<proteinExistence type="predicted"/>
<dbReference type="Pfam" id="PF12732">
    <property type="entry name" value="YtxH"/>
    <property type="match status" value="1"/>
</dbReference>
<dbReference type="PATRIC" id="fig|13035.3.peg.393"/>
<keyword evidence="1" id="KW-1133">Transmembrane helix</keyword>
<keyword evidence="3" id="KW-1185">Reference proteome</keyword>
<dbReference type="Proteomes" id="UP000010482">
    <property type="component" value="Chromosome"/>
</dbReference>
<keyword evidence="1" id="KW-0812">Transmembrane</keyword>
<dbReference type="KEGG" id="dsl:Dacsa_0346"/>
<gene>
    <name evidence="2" type="ORF">Dacsa_0346</name>
</gene>
<protein>
    <submittedName>
        <fullName evidence="2">Gas vesicle protein</fullName>
    </submittedName>
</protein>
<feature type="transmembrane region" description="Helical" evidence="1">
    <location>
        <begin position="6"/>
        <end position="28"/>
    </location>
</feature>
<dbReference type="PANTHER" id="PTHR35792">
    <property type="entry name" value="GENERAL STRESS PROTEIN"/>
    <property type="match status" value="1"/>
</dbReference>
<keyword evidence="1" id="KW-0472">Membrane</keyword>
<dbReference type="InterPro" id="IPR052928">
    <property type="entry name" value="Desiccation-related_membrane"/>
</dbReference>
<dbReference type="AlphaFoldDB" id="K9YRM8"/>
<evidence type="ECO:0000256" key="1">
    <source>
        <dbReference type="SAM" id="Phobius"/>
    </source>
</evidence>
<dbReference type="OrthoDB" id="464005at2"/>
<evidence type="ECO:0000313" key="2">
    <source>
        <dbReference type="EMBL" id="AFZ49142.1"/>
    </source>
</evidence>
<evidence type="ECO:0000313" key="3">
    <source>
        <dbReference type="Proteomes" id="UP000010482"/>
    </source>
</evidence>
<dbReference type="PANTHER" id="PTHR35792:SF1">
    <property type="entry name" value="SLL0268 PROTEIN"/>
    <property type="match status" value="1"/>
</dbReference>
<name>K9YRM8_DACS8</name>
<dbReference type="RefSeq" id="WP_015228155.1">
    <property type="nucleotide sequence ID" value="NC_019780.1"/>
</dbReference>